<dbReference type="GO" id="GO:0051301">
    <property type="term" value="P:cell division"/>
    <property type="evidence" value="ECO:0007669"/>
    <property type="project" value="UniProtKB-KW"/>
</dbReference>
<dbReference type="EMBL" id="UOFH01000120">
    <property type="protein sequence ID" value="VAW60062.1"/>
    <property type="molecule type" value="Genomic_DNA"/>
</dbReference>
<keyword evidence="1" id="KW-0812">Transmembrane</keyword>
<sequence length="168" mass="18057">MRKRLYFLLPNLEEAKATVDELLLSRIDENHIHVMAKQGIDLGDLPKASIFQTSDIVHGVETGLVIGGLSGLVGSIIAITALQVGSVMGFVVLGCTVFGAGFGVWMSGMIGSSTKNSRLKDFEQSMEDGKILLMVDVPMDKVEDITHKMQAHKKTIIGGSDPSMPAFP</sequence>
<feature type="transmembrane region" description="Helical" evidence="1">
    <location>
        <begin position="64"/>
        <end position="84"/>
    </location>
</feature>
<keyword evidence="2" id="KW-0132">Cell division</keyword>
<reference evidence="2" key="1">
    <citation type="submission" date="2018-06" db="EMBL/GenBank/DDBJ databases">
        <authorList>
            <person name="Zhirakovskaya E."/>
        </authorList>
    </citation>
    <scope>NUCLEOTIDE SEQUENCE</scope>
</reference>
<organism evidence="2">
    <name type="scientific">hydrothermal vent metagenome</name>
    <dbReference type="NCBI Taxonomy" id="652676"/>
    <lineage>
        <taxon>unclassified sequences</taxon>
        <taxon>metagenomes</taxon>
        <taxon>ecological metagenomes</taxon>
    </lineage>
</organism>
<evidence type="ECO:0000313" key="2">
    <source>
        <dbReference type="EMBL" id="VAW60062.1"/>
    </source>
</evidence>
<feature type="transmembrane region" description="Helical" evidence="1">
    <location>
        <begin position="90"/>
        <end position="110"/>
    </location>
</feature>
<dbReference type="AlphaFoldDB" id="A0A3B0X9B8"/>
<evidence type="ECO:0000256" key="1">
    <source>
        <dbReference type="SAM" id="Phobius"/>
    </source>
</evidence>
<accession>A0A3B0X9B8</accession>
<protein>
    <submittedName>
        <fullName evidence="2">NAD/FAD-utilizing enzyme apparently involved in cell division</fullName>
    </submittedName>
</protein>
<keyword evidence="1" id="KW-0472">Membrane</keyword>
<name>A0A3B0X9B8_9ZZZZ</name>
<gene>
    <name evidence="2" type="ORF">MNBD_GAMMA08-2879</name>
</gene>
<proteinExistence type="predicted"/>
<keyword evidence="1" id="KW-1133">Transmembrane helix</keyword>
<keyword evidence="2" id="KW-0131">Cell cycle</keyword>